<reference evidence="1" key="1">
    <citation type="submission" date="2022-04" db="EMBL/GenBank/DDBJ databases">
        <title>Genome of the entomopathogenic fungus Entomophthora muscae.</title>
        <authorList>
            <person name="Elya C."/>
            <person name="Lovett B.R."/>
            <person name="Lee E."/>
            <person name="Macias A.M."/>
            <person name="Hajek A.E."/>
            <person name="De Bivort B.L."/>
            <person name="Kasson M.T."/>
            <person name="De Fine Licht H.H."/>
            <person name="Stajich J.E."/>
        </authorList>
    </citation>
    <scope>NUCLEOTIDE SEQUENCE</scope>
    <source>
        <strain evidence="1">Berkeley</strain>
    </source>
</reference>
<evidence type="ECO:0000313" key="1">
    <source>
        <dbReference type="EMBL" id="KAJ9085493.1"/>
    </source>
</evidence>
<dbReference type="Proteomes" id="UP001165960">
    <property type="component" value="Unassembled WGS sequence"/>
</dbReference>
<dbReference type="EMBL" id="QTSX02000759">
    <property type="protein sequence ID" value="KAJ9085493.1"/>
    <property type="molecule type" value="Genomic_DNA"/>
</dbReference>
<proteinExistence type="predicted"/>
<gene>
    <name evidence="1" type="ORF">DSO57_1013322</name>
</gene>
<organism evidence="1 2">
    <name type="scientific">Entomophthora muscae</name>
    <dbReference type="NCBI Taxonomy" id="34485"/>
    <lineage>
        <taxon>Eukaryota</taxon>
        <taxon>Fungi</taxon>
        <taxon>Fungi incertae sedis</taxon>
        <taxon>Zoopagomycota</taxon>
        <taxon>Entomophthoromycotina</taxon>
        <taxon>Entomophthoromycetes</taxon>
        <taxon>Entomophthorales</taxon>
        <taxon>Entomophthoraceae</taxon>
        <taxon>Entomophthora</taxon>
    </lineage>
</organism>
<comment type="caution">
    <text evidence="1">The sequence shown here is derived from an EMBL/GenBank/DDBJ whole genome shotgun (WGS) entry which is preliminary data.</text>
</comment>
<accession>A0ACC2UEN4</accession>
<evidence type="ECO:0000313" key="2">
    <source>
        <dbReference type="Proteomes" id="UP001165960"/>
    </source>
</evidence>
<name>A0ACC2UEN4_9FUNG</name>
<keyword evidence="2" id="KW-1185">Reference proteome</keyword>
<protein>
    <submittedName>
        <fullName evidence="1">Uncharacterized protein</fullName>
    </submittedName>
</protein>
<sequence length="112" mass="12027">MPSFTPADQPVGPWVSKVAHMVTKSTDPVATTSTNSLTSPRALPRSMLSPNTSRKDGPRSPKIMETAAEITRPQLTWHMMPGYRIQVEGPSALAADIGCQEEVRPTIGGVLT</sequence>